<keyword evidence="3" id="KW-1185">Reference proteome</keyword>
<sequence>MSSKFDLRDALGPAGSAKADPNDALPVRPERPSIAVLAFENLSGDPEQEYFLDGISDDNITALSRSPWLFIIARNTTFTYKGSRVDVRRMAKELPCLIVRFAPPSKRTTIISFKRCTLPISAC</sequence>
<reference evidence="2 3" key="1">
    <citation type="submission" date="2018-04" db="EMBL/GenBank/DDBJ databases">
        <title>Genomic Encyclopedia of Archaeal and Bacterial Type Strains, Phase II (KMG-II): from individual species to whole genera.</title>
        <authorList>
            <person name="Goeker M."/>
        </authorList>
    </citation>
    <scope>NUCLEOTIDE SEQUENCE [LARGE SCALE GENOMIC DNA]</scope>
    <source>
        <strain evidence="2 3">DSM 29955</strain>
    </source>
</reference>
<evidence type="ECO:0000256" key="1">
    <source>
        <dbReference type="SAM" id="MobiDB-lite"/>
    </source>
</evidence>
<dbReference type="Proteomes" id="UP000244523">
    <property type="component" value="Unassembled WGS sequence"/>
</dbReference>
<evidence type="ECO:0000313" key="3">
    <source>
        <dbReference type="Proteomes" id="UP000244523"/>
    </source>
</evidence>
<accession>A0A2T6KLY8</accession>
<evidence type="ECO:0000313" key="2">
    <source>
        <dbReference type="EMBL" id="PUB17232.1"/>
    </source>
</evidence>
<gene>
    <name evidence="2" type="ORF">C8N45_102242</name>
</gene>
<name>A0A2T6KLY8_9RHOB</name>
<dbReference type="EMBL" id="QBUD01000002">
    <property type="protein sequence ID" value="PUB17232.1"/>
    <property type="molecule type" value="Genomic_DNA"/>
</dbReference>
<comment type="caution">
    <text evidence="2">The sequence shown here is derived from an EMBL/GenBank/DDBJ whole genome shotgun (WGS) entry which is preliminary data.</text>
</comment>
<dbReference type="AlphaFoldDB" id="A0A2T6KLY8"/>
<feature type="region of interest" description="Disordered" evidence="1">
    <location>
        <begin position="1"/>
        <end position="28"/>
    </location>
</feature>
<protein>
    <submittedName>
        <fullName evidence="2">Uncharacterized protein</fullName>
    </submittedName>
</protein>
<organism evidence="2 3">
    <name type="scientific">Yoonia sediminilitoris</name>
    <dbReference type="NCBI Taxonomy" id="1286148"/>
    <lineage>
        <taxon>Bacteria</taxon>
        <taxon>Pseudomonadati</taxon>
        <taxon>Pseudomonadota</taxon>
        <taxon>Alphaproteobacteria</taxon>
        <taxon>Rhodobacterales</taxon>
        <taxon>Paracoccaceae</taxon>
        <taxon>Yoonia</taxon>
    </lineage>
</organism>
<proteinExistence type="predicted"/>